<dbReference type="InterPro" id="IPR005025">
    <property type="entry name" value="FMN_Rdtase-like_dom"/>
</dbReference>
<dbReference type="PANTHER" id="PTHR43741">
    <property type="entry name" value="FMN-DEPENDENT NADH-AZOREDUCTASE 1"/>
    <property type="match status" value="1"/>
</dbReference>
<protein>
    <submittedName>
        <fullName evidence="2">NADPH-dependent FMN reductase</fullName>
    </submittedName>
</protein>
<feature type="domain" description="NADPH-dependent FMN reductase-like" evidence="1">
    <location>
        <begin position="1"/>
        <end position="135"/>
    </location>
</feature>
<dbReference type="RefSeq" id="WP_092561454.1">
    <property type="nucleotide sequence ID" value="NZ_FOYZ01000010.1"/>
</dbReference>
<evidence type="ECO:0000259" key="1">
    <source>
        <dbReference type="Pfam" id="PF03358"/>
    </source>
</evidence>
<dbReference type="GO" id="GO:0016491">
    <property type="term" value="F:oxidoreductase activity"/>
    <property type="evidence" value="ECO:0007669"/>
    <property type="project" value="InterPro"/>
</dbReference>
<gene>
    <name evidence="2" type="ORF">SAMN05661086_02592</name>
</gene>
<name>A0A1I6KQM6_9FIRM</name>
<reference evidence="2 3" key="1">
    <citation type="submission" date="2016-10" db="EMBL/GenBank/DDBJ databases">
        <authorList>
            <person name="de Groot N.N."/>
        </authorList>
    </citation>
    <scope>NUCLEOTIDE SEQUENCE [LARGE SCALE GENOMIC DNA]</scope>
    <source>
        <strain evidence="2 3">743A</strain>
    </source>
</reference>
<dbReference type="AlphaFoldDB" id="A0A1I6KQM6"/>
<dbReference type="SUPFAM" id="SSF52218">
    <property type="entry name" value="Flavoproteins"/>
    <property type="match status" value="1"/>
</dbReference>
<organism evidence="2 3">
    <name type="scientific">Anaeromicropila populeti</name>
    <dbReference type="NCBI Taxonomy" id="37658"/>
    <lineage>
        <taxon>Bacteria</taxon>
        <taxon>Bacillati</taxon>
        <taxon>Bacillota</taxon>
        <taxon>Clostridia</taxon>
        <taxon>Lachnospirales</taxon>
        <taxon>Lachnospiraceae</taxon>
        <taxon>Anaeromicropila</taxon>
    </lineage>
</organism>
<sequence length="230" mass="26201">MKIVVIHGQSHKGSTYHIARLLTEKLGGEVTEFFLPKDFSSFCVGCTNCFIKSEVQCPHYNELTPLTEAIDRADVIILASAVYVYHVTGAMKAFLDHYGYRWMVHRPEEKMFKKQAICISTAAGAGMKSTNKDMADSTFFWGIAKTYKYGVGVAAVSWDGVNSKTKRRIDKKTTVIANKVKKNMNHVSSTIKTRVFFNIMRLMQKHGWNKADVDYWKEKGWTGKARPWKK</sequence>
<dbReference type="OrthoDB" id="3789967at2"/>
<proteinExistence type="predicted"/>
<evidence type="ECO:0000313" key="2">
    <source>
        <dbReference type="EMBL" id="SFR93562.1"/>
    </source>
</evidence>
<accession>A0A1I6KQM6</accession>
<dbReference type="STRING" id="37658.SAMN05661086_02592"/>
<dbReference type="InterPro" id="IPR050104">
    <property type="entry name" value="FMN-dep_NADH:Q_OxRdtase_AzoR1"/>
</dbReference>
<dbReference type="EMBL" id="FOYZ01000010">
    <property type="protein sequence ID" value="SFR93562.1"/>
    <property type="molecule type" value="Genomic_DNA"/>
</dbReference>
<keyword evidence="3" id="KW-1185">Reference proteome</keyword>
<dbReference type="Gene3D" id="3.40.50.360">
    <property type="match status" value="1"/>
</dbReference>
<dbReference type="Proteomes" id="UP000199659">
    <property type="component" value="Unassembled WGS sequence"/>
</dbReference>
<dbReference type="PANTHER" id="PTHR43741:SF4">
    <property type="entry name" value="FMN-DEPENDENT NADH:QUINONE OXIDOREDUCTASE"/>
    <property type="match status" value="1"/>
</dbReference>
<dbReference type="InterPro" id="IPR029039">
    <property type="entry name" value="Flavoprotein-like_sf"/>
</dbReference>
<dbReference type="Pfam" id="PF03358">
    <property type="entry name" value="FMN_red"/>
    <property type="match status" value="1"/>
</dbReference>
<evidence type="ECO:0000313" key="3">
    <source>
        <dbReference type="Proteomes" id="UP000199659"/>
    </source>
</evidence>